<dbReference type="RefSeq" id="WP_190999468.1">
    <property type="nucleotide sequence ID" value="NZ_JACXSI010000048.1"/>
</dbReference>
<evidence type="ECO:0000313" key="2">
    <source>
        <dbReference type="Proteomes" id="UP000602076"/>
    </source>
</evidence>
<keyword evidence="2" id="KW-1185">Reference proteome</keyword>
<dbReference type="AlphaFoldDB" id="A0A927CZL5"/>
<organism evidence="1 2">
    <name type="scientific">Peribacillus faecalis</name>
    <dbReference type="NCBI Taxonomy" id="2772559"/>
    <lineage>
        <taxon>Bacteria</taxon>
        <taxon>Bacillati</taxon>
        <taxon>Bacillota</taxon>
        <taxon>Bacilli</taxon>
        <taxon>Bacillales</taxon>
        <taxon>Bacillaceae</taxon>
        <taxon>Peribacillus</taxon>
    </lineage>
</organism>
<accession>A0A927CZL5</accession>
<reference evidence="1" key="1">
    <citation type="submission" date="2020-09" db="EMBL/GenBank/DDBJ databases">
        <title>Bacillus faecalis sp. nov., a moderately halophilic bacterium isolated from cow faeces.</title>
        <authorList>
            <person name="Jiang L."/>
            <person name="Lee J."/>
        </authorList>
    </citation>
    <scope>NUCLEOTIDE SEQUENCE</scope>
    <source>
        <strain evidence="1">AGMB 02131</strain>
    </source>
</reference>
<name>A0A927CZL5_9BACI</name>
<proteinExistence type="predicted"/>
<sequence length="152" mass="17593">MQTVQVAQWLLKVDAEKTREFYKNVKSEEVCDCIYCLNFMEASKSLDPAVLQLFRQLGINPEKPSHLSDIPISEDKMIRYYIGNYHFVGTVIDGQMCTLSDWNETNTVQMHPFKLGISNKTKFGPENFPKPMLQLDFEADIPWLLAEEPEEI</sequence>
<dbReference type="EMBL" id="JACXSI010000048">
    <property type="protein sequence ID" value="MBD3109931.1"/>
    <property type="molecule type" value="Genomic_DNA"/>
</dbReference>
<gene>
    <name evidence="1" type="ORF">IEO70_16450</name>
</gene>
<dbReference type="Proteomes" id="UP000602076">
    <property type="component" value="Unassembled WGS sequence"/>
</dbReference>
<protein>
    <submittedName>
        <fullName evidence="1">Uncharacterized protein</fullName>
    </submittedName>
</protein>
<evidence type="ECO:0000313" key="1">
    <source>
        <dbReference type="EMBL" id="MBD3109931.1"/>
    </source>
</evidence>
<comment type="caution">
    <text evidence="1">The sequence shown here is derived from an EMBL/GenBank/DDBJ whole genome shotgun (WGS) entry which is preliminary data.</text>
</comment>